<dbReference type="SUPFAM" id="SSF88713">
    <property type="entry name" value="Glycoside hydrolase/deacetylase"/>
    <property type="match status" value="1"/>
</dbReference>
<accession>A0A918RQE6</accession>
<reference evidence="1" key="1">
    <citation type="journal article" date="2014" name="Int. J. Syst. Evol. Microbiol.">
        <title>Complete genome sequence of Corynebacterium casei LMG S-19264T (=DSM 44701T), isolated from a smear-ripened cheese.</title>
        <authorList>
            <consortium name="US DOE Joint Genome Institute (JGI-PGF)"/>
            <person name="Walter F."/>
            <person name="Albersmeier A."/>
            <person name="Kalinowski J."/>
            <person name="Ruckert C."/>
        </authorList>
    </citation>
    <scope>NUCLEOTIDE SEQUENCE</scope>
    <source>
        <strain evidence="1">KCTC 12711</strain>
    </source>
</reference>
<dbReference type="InterPro" id="IPR011330">
    <property type="entry name" value="Glyco_hydro/deAcase_b/a-brl"/>
</dbReference>
<dbReference type="Proteomes" id="UP000614811">
    <property type="component" value="Unassembled WGS sequence"/>
</dbReference>
<dbReference type="EMBL" id="BMXA01000002">
    <property type="protein sequence ID" value="GHA06221.1"/>
    <property type="molecule type" value="Genomic_DNA"/>
</dbReference>
<dbReference type="PANTHER" id="PTHR30292:SF0">
    <property type="entry name" value="5-OXOPROLINASE SUBUNIT A"/>
    <property type="match status" value="1"/>
</dbReference>
<keyword evidence="2" id="KW-1185">Reference proteome</keyword>
<reference evidence="1" key="2">
    <citation type="submission" date="2020-09" db="EMBL/GenBank/DDBJ databases">
        <authorList>
            <person name="Sun Q."/>
            <person name="Kim S."/>
        </authorList>
    </citation>
    <scope>NUCLEOTIDE SEQUENCE</scope>
    <source>
        <strain evidence="1">KCTC 12711</strain>
    </source>
</reference>
<dbReference type="PANTHER" id="PTHR30292">
    <property type="entry name" value="UNCHARACTERIZED PROTEIN YBGL-RELATED"/>
    <property type="match status" value="1"/>
</dbReference>
<name>A0A918RQE6_9GAMM</name>
<organism evidence="1 2">
    <name type="scientific">Arenicella chitinivorans</name>
    <dbReference type="NCBI Taxonomy" id="1329800"/>
    <lineage>
        <taxon>Bacteria</taxon>
        <taxon>Pseudomonadati</taxon>
        <taxon>Pseudomonadota</taxon>
        <taxon>Gammaproteobacteria</taxon>
        <taxon>Arenicellales</taxon>
        <taxon>Arenicellaceae</taxon>
        <taxon>Arenicella</taxon>
    </lineage>
</organism>
<dbReference type="InterPro" id="IPR005501">
    <property type="entry name" value="LamB/YcsF/PxpA-like"/>
</dbReference>
<dbReference type="RefSeq" id="WP_189399441.1">
    <property type="nucleotide sequence ID" value="NZ_BMXA01000002.1"/>
</dbReference>
<dbReference type="GO" id="GO:0005975">
    <property type="term" value="P:carbohydrate metabolic process"/>
    <property type="evidence" value="ECO:0007669"/>
    <property type="project" value="InterPro"/>
</dbReference>
<dbReference type="NCBIfam" id="NF003816">
    <property type="entry name" value="PRK05406.1-5"/>
    <property type="match status" value="1"/>
</dbReference>
<dbReference type="Gene3D" id="3.20.20.370">
    <property type="entry name" value="Glycoside hydrolase/deacetylase"/>
    <property type="match status" value="1"/>
</dbReference>
<evidence type="ECO:0000313" key="2">
    <source>
        <dbReference type="Proteomes" id="UP000614811"/>
    </source>
</evidence>
<comment type="caution">
    <text evidence="1">The sequence shown here is derived from an EMBL/GenBank/DDBJ whole genome shotgun (WGS) entry which is preliminary data.</text>
</comment>
<protein>
    <submittedName>
        <fullName evidence="1">UPF0271 protein</fullName>
    </submittedName>
</protein>
<evidence type="ECO:0000313" key="1">
    <source>
        <dbReference type="EMBL" id="GHA06221.1"/>
    </source>
</evidence>
<dbReference type="Pfam" id="PF03746">
    <property type="entry name" value="LamB_YcsF"/>
    <property type="match status" value="1"/>
</dbReference>
<proteinExistence type="predicted"/>
<dbReference type="CDD" id="cd10801">
    <property type="entry name" value="LamB_YcsF_like_1"/>
    <property type="match status" value="1"/>
</dbReference>
<gene>
    <name evidence="1" type="ORF">GCM10008090_14850</name>
</gene>
<sequence>MTRVTKKTDRPLLLNADLGEGLDTDLALYPHLDQASIACGGHAGDSATMTRSVQACLAYSVTIGAHPSYPDRDHFGRRSMAMSDHALRETLTEQVNRLRLVCERAAAPLSYLKLHGALYNDVSRDVDLFQRVLAWLMDYDLPLIWMVSATATTLAMRSAAEQAGVPLCFEAFADRLYQVNGQLTARTDSNAVHGSVDVILAQVDELQHRMQVIALGGEAVPVKADSVCLHGDNPASVQAAKQLGRQLGSA</sequence>
<dbReference type="AlphaFoldDB" id="A0A918RQE6"/>